<feature type="binding site" evidence="10">
    <location>
        <begin position="170"/>
        <end position="173"/>
    </location>
    <ligand>
        <name>substrate</name>
    </ligand>
</feature>
<dbReference type="EMBL" id="FOMW01000001">
    <property type="protein sequence ID" value="SFD51779.1"/>
    <property type="molecule type" value="Genomic_DNA"/>
</dbReference>
<comment type="catalytic activity">
    <reaction evidence="8 11">
        <text>thymidine + ATP = dTMP + ADP + H(+)</text>
        <dbReference type="Rhea" id="RHEA:19129"/>
        <dbReference type="ChEBI" id="CHEBI:15378"/>
        <dbReference type="ChEBI" id="CHEBI:17748"/>
        <dbReference type="ChEBI" id="CHEBI:30616"/>
        <dbReference type="ChEBI" id="CHEBI:63528"/>
        <dbReference type="ChEBI" id="CHEBI:456216"/>
        <dbReference type="EC" id="2.7.1.21"/>
    </reaction>
</comment>
<dbReference type="HAMAP" id="MF_00124">
    <property type="entry name" value="Thymidine_kinase"/>
    <property type="match status" value="1"/>
</dbReference>
<dbReference type="STRING" id="74348.SAMN04488523_101220"/>
<dbReference type="NCBIfam" id="NF003300">
    <property type="entry name" value="PRK04296.1-5"/>
    <property type="match status" value="1"/>
</dbReference>
<keyword evidence="8" id="KW-0862">Zinc</keyword>
<keyword evidence="5 8" id="KW-0547">Nucleotide-binding</keyword>
<feature type="active site" description="Proton acceptor" evidence="8 9">
    <location>
        <position position="88"/>
    </location>
</feature>
<evidence type="ECO:0000256" key="10">
    <source>
        <dbReference type="PIRSR" id="PIRSR035805-2"/>
    </source>
</evidence>
<feature type="binding site" evidence="8">
    <location>
        <position position="145"/>
    </location>
    <ligand>
        <name>Zn(2+)</name>
        <dbReference type="ChEBI" id="CHEBI:29105"/>
    </ligand>
</feature>
<dbReference type="PANTHER" id="PTHR11441:SF0">
    <property type="entry name" value="THYMIDINE KINASE, CYTOSOLIC"/>
    <property type="match status" value="1"/>
</dbReference>
<accession>A0A1I1SZA0</accession>
<dbReference type="GO" id="GO:0008270">
    <property type="term" value="F:zinc ion binding"/>
    <property type="evidence" value="ECO:0007669"/>
    <property type="project" value="UniProtKB-UniRule"/>
</dbReference>
<protein>
    <recommendedName>
        <fullName evidence="2 8">Thymidine kinase</fullName>
        <ecNumber evidence="2 8">2.7.1.21</ecNumber>
    </recommendedName>
</protein>
<keyword evidence="6 8" id="KW-0418">Kinase</keyword>
<dbReference type="SUPFAM" id="SSF52540">
    <property type="entry name" value="P-loop containing nucleoside triphosphate hydrolases"/>
    <property type="match status" value="1"/>
</dbReference>
<dbReference type="PANTHER" id="PTHR11441">
    <property type="entry name" value="THYMIDINE KINASE"/>
    <property type="match status" value="1"/>
</dbReference>
<proteinExistence type="inferred from homology"/>
<feature type="binding site" evidence="8">
    <location>
        <begin position="9"/>
        <end position="16"/>
    </location>
    <ligand>
        <name>ATP</name>
        <dbReference type="ChEBI" id="CHEBI:30616"/>
    </ligand>
</feature>
<feature type="binding site" evidence="8">
    <location>
        <position position="182"/>
    </location>
    <ligand>
        <name>Zn(2+)</name>
        <dbReference type="ChEBI" id="CHEBI:29105"/>
    </ligand>
</feature>
<evidence type="ECO:0000256" key="6">
    <source>
        <dbReference type="ARBA" id="ARBA00022777"/>
    </source>
</evidence>
<keyword evidence="7 8" id="KW-0067">ATP-binding</keyword>
<evidence type="ECO:0000256" key="12">
    <source>
        <dbReference type="RuleBase" id="RU004165"/>
    </source>
</evidence>
<sequence length="201" mass="22120">MAKLFFHWGSMDAGKSTLLLQTQHNYRVKGMECLLLTAALDTRSGEGRIASRLGLESVAETFAPDEDLFEKIMVPAAQAKVAAVLCDEAHFLSPQQVMQLARGVDELKVPVLAYGLRTDFRLQAFPGSAALLAVADVIREMRSICDCGRAATAVLRFDETGNPVFTGPQVQIGGNSTYKSVCRKHWFEALREHEEQEAPVH</sequence>
<keyword evidence="3 8" id="KW-0237">DNA synthesis</keyword>
<evidence type="ECO:0000256" key="9">
    <source>
        <dbReference type="PIRSR" id="PIRSR035805-1"/>
    </source>
</evidence>
<dbReference type="Proteomes" id="UP000198977">
    <property type="component" value="Unassembled WGS sequence"/>
</dbReference>
<comment type="subcellular location">
    <subcellularLocation>
        <location evidence="8">Cytoplasm</location>
    </subcellularLocation>
</comment>
<evidence type="ECO:0000313" key="14">
    <source>
        <dbReference type="Proteomes" id="UP000198977"/>
    </source>
</evidence>
<evidence type="ECO:0000256" key="5">
    <source>
        <dbReference type="ARBA" id="ARBA00022741"/>
    </source>
</evidence>
<keyword evidence="8" id="KW-0963">Cytoplasm</keyword>
<evidence type="ECO:0000256" key="4">
    <source>
        <dbReference type="ARBA" id="ARBA00022679"/>
    </source>
</evidence>
<dbReference type="GO" id="GO:0071897">
    <property type="term" value="P:DNA biosynthetic process"/>
    <property type="evidence" value="ECO:0007669"/>
    <property type="project" value="UniProtKB-KW"/>
</dbReference>
<dbReference type="GO" id="GO:0046104">
    <property type="term" value="P:thymidine metabolic process"/>
    <property type="evidence" value="ECO:0007669"/>
    <property type="project" value="TreeGrafter"/>
</dbReference>
<dbReference type="Gene3D" id="3.30.60.20">
    <property type="match status" value="1"/>
</dbReference>
<comment type="similarity">
    <text evidence="1 8 12">Belongs to the thymidine kinase family.</text>
</comment>
<dbReference type="EC" id="2.7.1.21" evidence="2 8"/>
<feature type="binding site" evidence="10">
    <location>
        <position position="178"/>
    </location>
    <ligand>
        <name>substrate</name>
    </ligand>
</feature>
<feature type="binding site" evidence="8">
    <location>
        <begin position="87"/>
        <end position="90"/>
    </location>
    <ligand>
        <name>ATP</name>
        <dbReference type="ChEBI" id="CHEBI:30616"/>
    </ligand>
</feature>
<dbReference type="InterPro" id="IPR027417">
    <property type="entry name" value="P-loop_NTPase"/>
</dbReference>
<keyword evidence="4 8" id="KW-0808">Transferase</keyword>
<dbReference type="PIRSF" id="PIRSF035805">
    <property type="entry name" value="TK_cell"/>
    <property type="match status" value="1"/>
</dbReference>
<dbReference type="GO" id="GO:0004797">
    <property type="term" value="F:thymidine kinase activity"/>
    <property type="evidence" value="ECO:0007669"/>
    <property type="project" value="UniProtKB-UniRule"/>
</dbReference>
<evidence type="ECO:0000256" key="11">
    <source>
        <dbReference type="RuleBase" id="RU000544"/>
    </source>
</evidence>
<dbReference type="SUPFAM" id="SSF57716">
    <property type="entry name" value="Glucocorticoid receptor-like (DNA-binding domain)"/>
    <property type="match status" value="1"/>
</dbReference>
<dbReference type="GO" id="GO:0005829">
    <property type="term" value="C:cytosol"/>
    <property type="evidence" value="ECO:0007669"/>
    <property type="project" value="TreeGrafter"/>
</dbReference>
<evidence type="ECO:0000256" key="2">
    <source>
        <dbReference type="ARBA" id="ARBA00012118"/>
    </source>
</evidence>
<evidence type="ECO:0000256" key="1">
    <source>
        <dbReference type="ARBA" id="ARBA00007587"/>
    </source>
</evidence>
<feature type="binding site" evidence="8">
    <location>
        <position position="185"/>
    </location>
    <ligand>
        <name>Zn(2+)</name>
        <dbReference type="ChEBI" id="CHEBI:29105"/>
    </ligand>
</feature>
<name>A0A1I1SZA0_9RHOB</name>
<evidence type="ECO:0000256" key="8">
    <source>
        <dbReference type="HAMAP-Rule" id="MF_00124"/>
    </source>
</evidence>
<feature type="binding site" evidence="8">
    <location>
        <position position="147"/>
    </location>
    <ligand>
        <name>Zn(2+)</name>
        <dbReference type="ChEBI" id="CHEBI:29105"/>
    </ligand>
</feature>
<comment type="subunit">
    <text evidence="8">Homotetramer.</text>
</comment>
<keyword evidence="14" id="KW-1185">Reference proteome</keyword>
<dbReference type="RefSeq" id="WP_093921969.1">
    <property type="nucleotide sequence ID" value="NZ_FOMW01000001.1"/>
</dbReference>
<evidence type="ECO:0000313" key="13">
    <source>
        <dbReference type="EMBL" id="SFD51779.1"/>
    </source>
</evidence>
<dbReference type="OrthoDB" id="9781579at2"/>
<organism evidence="13 14">
    <name type="scientific">Sulfitobacter brevis</name>
    <dbReference type="NCBI Taxonomy" id="74348"/>
    <lineage>
        <taxon>Bacteria</taxon>
        <taxon>Pseudomonadati</taxon>
        <taxon>Pseudomonadota</taxon>
        <taxon>Alphaproteobacteria</taxon>
        <taxon>Rhodobacterales</taxon>
        <taxon>Roseobacteraceae</taxon>
        <taxon>Sulfitobacter</taxon>
    </lineage>
</organism>
<dbReference type="AlphaFoldDB" id="A0A1I1SZA0"/>
<keyword evidence="8" id="KW-0479">Metal-binding</keyword>
<dbReference type="Pfam" id="PF00265">
    <property type="entry name" value="TK"/>
    <property type="match status" value="1"/>
</dbReference>
<reference evidence="13 14" key="1">
    <citation type="submission" date="2016-10" db="EMBL/GenBank/DDBJ databases">
        <authorList>
            <person name="de Groot N.N."/>
        </authorList>
    </citation>
    <scope>NUCLEOTIDE SEQUENCE [LARGE SCALE GENOMIC DNA]</scope>
    <source>
        <strain evidence="13 14">DSM 11443</strain>
    </source>
</reference>
<dbReference type="InterPro" id="IPR001267">
    <property type="entry name" value="Thymidine_kinase"/>
</dbReference>
<evidence type="ECO:0000256" key="7">
    <source>
        <dbReference type="ARBA" id="ARBA00022840"/>
    </source>
</evidence>
<gene>
    <name evidence="8" type="primary">tdk</name>
    <name evidence="13" type="ORF">SAMN04488523_101220</name>
</gene>
<dbReference type="GO" id="GO:0005524">
    <property type="term" value="F:ATP binding"/>
    <property type="evidence" value="ECO:0007669"/>
    <property type="project" value="UniProtKB-UniRule"/>
</dbReference>
<dbReference type="Gene3D" id="3.40.50.300">
    <property type="entry name" value="P-loop containing nucleotide triphosphate hydrolases"/>
    <property type="match status" value="1"/>
</dbReference>
<evidence type="ECO:0000256" key="3">
    <source>
        <dbReference type="ARBA" id="ARBA00022634"/>
    </source>
</evidence>